<comment type="subcellular location">
    <subcellularLocation>
        <location evidence="2">Cell membrane</location>
        <topology evidence="2">Single-pass type I membrane protein</topology>
    </subcellularLocation>
    <subcellularLocation>
        <location evidence="1">Secreted</location>
        <location evidence="1">Extracellular space</location>
    </subcellularLocation>
</comment>
<evidence type="ECO:0000256" key="15">
    <source>
        <dbReference type="ARBA" id="ARBA00023180"/>
    </source>
</evidence>
<keyword evidence="14 20" id="KW-1015">Disulfide bond</keyword>
<dbReference type="GO" id="GO:0051781">
    <property type="term" value="P:positive regulation of cell division"/>
    <property type="evidence" value="ECO:0007669"/>
    <property type="project" value="UniProtKB-KW"/>
</dbReference>
<dbReference type="GO" id="GO:0048513">
    <property type="term" value="P:animal organ development"/>
    <property type="evidence" value="ECO:0007669"/>
    <property type="project" value="UniProtKB-ARBA"/>
</dbReference>
<evidence type="ECO:0000256" key="4">
    <source>
        <dbReference type="ARBA" id="ARBA00022475"/>
    </source>
</evidence>
<keyword evidence="9 22" id="KW-0732">Signal</keyword>
<keyword evidence="8 21" id="KW-0812">Transmembrane</keyword>
<keyword evidence="25" id="KW-1185">Reference proteome</keyword>
<keyword evidence="3" id="KW-0217">Developmental protein</keyword>
<dbReference type="PROSITE" id="PS00022">
    <property type="entry name" value="EGF_1"/>
    <property type="match status" value="1"/>
</dbReference>
<evidence type="ECO:0000256" key="16">
    <source>
        <dbReference type="ARBA" id="ARBA00023246"/>
    </source>
</evidence>
<keyword evidence="15" id="KW-0325">Glycoprotein</keyword>
<dbReference type="FunFam" id="2.10.25.10:FF:000320">
    <property type="entry name" value="Proepiregulin"/>
    <property type="match status" value="1"/>
</dbReference>
<dbReference type="GO" id="GO:0001525">
    <property type="term" value="P:angiogenesis"/>
    <property type="evidence" value="ECO:0007669"/>
    <property type="project" value="UniProtKB-KW"/>
</dbReference>
<evidence type="ECO:0000256" key="2">
    <source>
        <dbReference type="ARBA" id="ARBA00004251"/>
    </source>
</evidence>
<dbReference type="GO" id="GO:0030154">
    <property type="term" value="P:cell differentiation"/>
    <property type="evidence" value="ECO:0007669"/>
    <property type="project" value="UniProtKB-KW"/>
</dbReference>
<evidence type="ECO:0000256" key="20">
    <source>
        <dbReference type="PROSITE-ProRule" id="PRU00076"/>
    </source>
</evidence>
<evidence type="ECO:0000256" key="21">
    <source>
        <dbReference type="SAM" id="Phobius"/>
    </source>
</evidence>
<evidence type="ECO:0000313" key="24">
    <source>
        <dbReference type="EMBL" id="KAG7481099.1"/>
    </source>
</evidence>
<evidence type="ECO:0000256" key="11">
    <source>
        <dbReference type="ARBA" id="ARBA00022989"/>
    </source>
</evidence>
<evidence type="ECO:0000256" key="8">
    <source>
        <dbReference type="ARBA" id="ARBA00022692"/>
    </source>
</evidence>
<keyword evidence="7" id="KW-0037">Angiogenesis</keyword>
<comment type="function">
    <text evidence="17">Ligand of the EGF receptor/EGFR and ERBB4. Stimulates EGFR and ERBB4 tyrosine phosphorylation. Contributes to inflammation, wound healing, tissue repair, and oocyte maturation by regulating angiogenesis and vascular remodeling and by stimulating cell proliferation.</text>
</comment>
<dbReference type="GO" id="GO:0051240">
    <property type="term" value="P:positive regulation of multicellular organismal process"/>
    <property type="evidence" value="ECO:0007669"/>
    <property type="project" value="UniProtKB-ARBA"/>
</dbReference>
<dbReference type="Gene3D" id="2.10.25.10">
    <property type="entry name" value="Laminin"/>
    <property type="match status" value="1"/>
</dbReference>
<evidence type="ECO:0000256" key="5">
    <source>
        <dbReference type="ARBA" id="ARBA00022525"/>
    </source>
</evidence>
<evidence type="ECO:0000256" key="13">
    <source>
        <dbReference type="ARBA" id="ARBA00023136"/>
    </source>
</evidence>
<evidence type="ECO:0000256" key="14">
    <source>
        <dbReference type="ARBA" id="ARBA00023157"/>
    </source>
</evidence>
<accession>A0A9D3Q8C7</accession>
<evidence type="ECO:0000256" key="17">
    <source>
        <dbReference type="ARBA" id="ARBA00053614"/>
    </source>
</evidence>
<dbReference type="GO" id="GO:0005154">
    <property type="term" value="F:epidermal growth factor receptor binding"/>
    <property type="evidence" value="ECO:0007669"/>
    <property type="project" value="TreeGrafter"/>
</dbReference>
<sequence length="139" mass="15972">MKGFRSSCLLSLYGLLLLWPHAHSTSPSPTSGSVDTPHVERVMIQKCNSSMEEYCFHGECMFLLDLKEHHCRCDKGYAGHRCAHLELVFQPLSQEYIVLTVVCVVFVVLGITGTAYFFYKWYKRNRCPPAEKYQEVQMA</sequence>
<feature type="domain" description="EGF-like" evidence="23">
    <location>
        <begin position="43"/>
        <end position="83"/>
    </location>
</feature>
<dbReference type="GO" id="GO:0008284">
    <property type="term" value="P:positive regulation of cell population proliferation"/>
    <property type="evidence" value="ECO:0007669"/>
    <property type="project" value="TreeGrafter"/>
</dbReference>
<reference evidence="24" key="1">
    <citation type="submission" date="2021-01" db="EMBL/GenBank/DDBJ databases">
        <authorList>
            <person name="Zahm M."/>
            <person name="Roques C."/>
            <person name="Cabau C."/>
            <person name="Klopp C."/>
            <person name="Donnadieu C."/>
            <person name="Jouanno E."/>
            <person name="Lampietro C."/>
            <person name="Louis A."/>
            <person name="Herpin A."/>
            <person name="Echchiki A."/>
            <person name="Berthelot C."/>
            <person name="Parey E."/>
            <person name="Roest-Crollius H."/>
            <person name="Braasch I."/>
            <person name="Postlethwait J."/>
            <person name="Bobe J."/>
            <person name="Montfort J."/>
            <person name="Bouchez O."/>
            <person name="Begum T."/>
            <person name="Mejri S."/>
            <person name="Adams A."/>
            <person name="Chen W.-J."/>
            <person name="Guiguen Y."/>
        </authorList>
    </citation>
    <scope>NUCLEOTIDE SEQUENCE</scope>
    <source>
        <strain evidence="24">YG-15Mar2019-1</strain>
        <tissue evidence="24">Brain</tissue>
    </source>
</reference>
<evidence type="ECO:0000259" key="23">
    <source>
        <dbReference type="PROSITE" id="PS50026"/>
    </source>
</evidence>
<dbReference type="PANTHER" id="PTHR10740:SF11">
    <property type="entry name" value="PROEPIREGULIN"/>
    <property type="match status" value="1"/>
</dbReference>
<dbReference type="PROSITE" id="PS50026">
    <property type="entry name" value="EGF_3"/>
    <property type="match status" value="1"/>
</dbReference>
<evidence type="ECO:0000256" key="18">
    <source>
        <dbReference type="ARBA" id="ARBA00063711"/>
    </source>
</evidence>
<dbReference type="GO" id="GO:0045740">
    <property type="term" value="P:positive regulation of DNA replication"/>
    <property type="evidence" value="ECO:0007669"/>
    <property type="project" value="UniProtKB-ARBA"/>
</dbReference>
<keyword evidence="12" id="KW-0339">Growth factor</keyword>
<protein>
    <recommendedName>
        <fullName evidence="19">Proepiregulin</fullName>
    </recommendedName>
</protein>
<dbReference type="PROSITE" id="PS01186">
    <property type="entry name" value="EGF_2"/>
    <property type="match status" value="1"/>
</dbReference>
<dbReference type="GO" id="GO:0045840">
    <property type="term" value="P:positive regulation of mitotic nuclear division"/>
    <property type="evidence" value="ECO:0007669"/>
    <property type="project" value="TreeGrafter"/>
</dbReference>
<dbReference type="InterPro" id="IPR000742">
    <property type="entry name" value="EGF"/>
</dbReference>
<evidence type="ECO:0000313" key="25">
    <source>
        <dbReference type="Proteomes" id="UP001046870"/>
    </source>
</evidence>
<keyword evidence="6 20" id="KW-0245">EGF-like domain</keyword>
<feature type="signal peptide" evidence="22">
    <location>
        <begin position="1"/>
        <end position="24"/>
    </location>
</feature>
<dbReference type="EMBL" id="JAFDVH010000004">
    <property type="protein sequence ID" value="KAG7481099.1"/>
    <property type="molecule type" value="Genomic_DNA"/>
</dbReference>
<keyword evidence="11 21" id="KW-1133">Transmembrane helix</keyword>
<dbReference type="SUPFAM" id="SSF57196">
    <property type="entry name" value="EGF/Laminin"/>
    <property type="match status" value="1"/>
</dbReference>
<dbReference type="Proteomes" id="UP001046870">
    <property type="component" value="Chromosome 4"/>
</dbReference>
<comment type="caution">
    <text evidence="20">Lacks conserved residue(s) required for the propagation of feature annotation.</text>
</comment>
<evidence type="ECO:0000256" key="6">
    <source>
        <dbReference type="ARBA" id="ARBA00022536"/>
    </source>
</evidence>
<gene>
    <name evidence="24" type="ORF">MATL_G00063290</name>
</gene>
<evidence type="ECO:0000256" key="22">
    <source>
        <dbReference type="SAM" id="SignalP"/>
    </source>
</evidence>
<name>A0A9D3Q8C7_MEGAT</name>
<dbReference type="GO" id="GO:0005615">
    <property type="term" value="C:extracellular space"/>
    <property type="evidence" value="ECO:0007669"/>
    <property type="project" value="UniProtKB-ARBA"/>
</dbReference>
<keyword evidence="4" id="KW-1003">Cell membrane</keyword>
<feature type="chain" id="PRO_5038954938" description="Proepiregulin" evidence="22">
    <location>
        <begin position="25"/>
        <end position="139"/>
    </location>
</feature>
<feature type="disulfide bond" evidence="20">
    <location>
        <begin position="73"/>
        <end position="82"/>
    </location>
</feature>
<dbReference type="GO" id="GO:0008083">
    <property type="term" value="F:growth factor activity"/>
    <property type="evidence" value="ECO:0007669"/>
    <property type="project" value="UniProtKB-KW"/>
</dbReference>
<dbReference type="PANTHER" id="PTHR10740">
    <property type="entry name" value="TRANSFORMING GROWTH FACTOR ALPHA"/>
    <property type="match status" value="1"/>
</dbReference>
<feature type="transmembrane region" description="Helical" evidence="21">
    <location>
        <begin position="96"/>
        <end position="119"/>
    </location>
</feature>
<dbReference type="PRINTS" id="PR00009">
    <property type="entry name" value="EGFTGF"/>
</dbReference>
<keyword evidence="10" id="KW-0221">Differentiation</keyword>
<keyword evidence="16" id="KW-0497">Mitogen</keyword>
<organism evidence="24 25">
    <name type="scientific">Megalops atlanticus</name>
    <name type="common">Tarpon</name>
    <name type="synonym">Clupea gigantea</name>
    <dbReference type="NCBI Taxonomy" id="7932"/>
    <lineage>
        <taxon>Eukaryota</taxon>
        <taxon>Metazoa</taxon>
        <taxon>Chordata</taxon>
        <taxon>Craniata</taxon>
        <taxon>Vertebrata</taxon>
        <taxon>Euteleostomi</taxon>
        <taxon>Actinopterygii</taxon>
        <taxon>Neopterygii</taxon>
        <taxon>Teleostei</taxon>
        <taxon>Elopiformes</taxon>
        <taxon>Megalopidae</taxon>
        <taxon>Megalops</taxon>
    </lineage>
</organism>
<dbReference type="GO" id="GO:0007173">
    <property type="term" value="P:epidermal growth factor receptor signaling pathway"/>
    <property type="evidence" value="ECO:0007669"/>
    <property type="project" value="UniProtKB-ARBA"/>
</dbReference>
<keyword evidence="5" id="KW-0964">Secreted</keyword>
<comment type="subunit">
    <text evidence="18">Interacts with EGFR and ERBB4.</text>
</comment>
<evidence type="ECO:0000256" key="3">
    <source>
        <dbReference type="ARBA" id="ARBA00022473"/>
    </source>
</evidence>
<dbReference type="OrthoDB" id="6133584at2759"/>
<comment type="caution">
    <text evidence="24">The sequence shown here is derived from an EMBL/GenBank/DDBJ whole genome shotgun (WGS) entry which is preliminary data.</text>
</comment>
<evidence type="ECO:0000256" key="12">
    <source>
        <dbReference type="ARBA" id="ARBA00023030"/>
    </source>
</evidence>
<evidence type="ECO:0000256" key="1">
    <source>
        <dbReference type="ARBA" id="ARBA00004239"/>
    </source>
</evidence>
<keyword evidence="13 21" id="KW-0472">Membrane</keyword>
<dbReference type="GO" id="GO:0005886">
    <property type="term" value="C:plasma membrane"/>
    <property type="evidence" value="ECO:0007669"/>
    <property type="project" value="UniProtKB-SubCell"/>
</dbReference>
<evidence type="ECO:0000256" key="10">
    <source>
        <dbReference type="ARBA" id="ARBA00022782"/>
    </source>
</evidence>
<evidence type="ECO:0000256" key="19">
    <source>
        <dbReference type="ARBA" id="ARBA00069823"/>
    </source>
</evidence>
<evidence type="ECO:0000256" key="9">
    <source>
        <dbReference type="ARBA" id="ARBA00022729"/>
    </source>
</evidence>
<proteinExistence type="predicted"/>
<evidence type="ECO:0000256" key="7">
    <source>
        <dbReference type="ARBA" id="ARBA00022657"/>
    </source>
</evidence>
<dbReference type="AlphaFoldDB" id="A0A9D3Q8C7"/>